<dbReference type="AlphaFoldDB" id="A0A926HTC8"/>
<evidence type="ECO:0000256" key="1">
    <source>
        <dbReference type="ARBA" id="ARBA00022679"/>
    </source>
</evidence>
<dbReference type="PROSITE" id="PS00101">
    <property type="entry name" value="HEXAPEP_TRANSFERASES"/>
    <property type="match status" value="1"/>
</dbReference>
<protein>
    <submittedName>
        <fullName evidence="3">Acyltransferase</fullName>
    </submittedName>
</protein>
<keyword evidence="3" id="KW-0012">Acyltransferase</keyword>
<dbReference type="Gene3D" id="2.160.10.10">
    <property type="entry name" value="Hexapeptide repeat proteins"/>
    <property type="match status" value="1"/>
</dbReference>
<dbReference type="SUPFAM" id="SSF51161">
    <property type="entry name" value="Trimeric LpxA-like enzymes"/>
    <property type="match status" value="1"/>
</dbReference>
<dbReference type="InterPro" id="IPR051159">
    <property type="entry name" value="Hexapeptide_acetyltransf"/>
</dbReference>
<evidence type="ECO:0000313" key="4">
    <source>
        <dbReference type="Proteomes" id="UP000611762"/>
    </source>
</evidence>
<name>A0A926HTC8_9FIRM</name>
<gene>
    <name evidence="3" type="ORF">H8698_00055</name>
</gene>
<dbReference type="InterPro" id="IPR018357">
    <property type="entry name" value="Hexapep_transf_CS"/>
</dbReference>
<comment type="caution">
    <text evidence="3">The sequence shown here is derived from an EMBL/GenBank/DDBJ whole genome shotgun (WGS) entry which is preliminary data.</text>
</comment>
<dbReference type="InterPro" id="IPR011004">
    <property type="entry name" value="Trimer_LpxA-like_sf"/>
</dbReference>
<dbReference type="InterPro" id="IPR001451">
    <property type="entry name" value="Hexapep"/>
</dbReference>
<sequence length="177" mass="19464">MKLKSLFFYAIYILFAKHLPSSKVLFLGKYFKKIRYFCVRNFIAKCGKNVNVENNATFSRKVEIGDNSGLGQRCCIGGKCIIGTDVMMGPDCVIYSKNHNFTRTDIPMIQQGYQESKTVIIGNDVWIGGRVSILPGISIGNGVIIGTGAVVTKDVPDFAIVAGVPAKIIKYRNENDG</sequence>
<organism evidence="3 4">
    <name type="scientific">Congzhengia minquanensis</name>
    <dbReference type="NCBI Taxonomy" id="2763657"/>
    <lineage>
        <taxon>Bacteria</taxon>
        <taxon>Bacillati</taxon>
        <taxon>Bacillota</taxon>
        <taxon>Clostridia</taxon>
        <taxon>Eubacteriales</taxon>
        <taxon>Oscillospiraceae</taxon>
        <taxon>Congzhengia</taxon>
    </lineage>
</organism>
<keyword evidence="2" id="KW-0677">Repeat</keyword>
<reference evidence="3" key="1">
    <citation type="submission" date="2020-08" db="EMBL/GenBank/DDBJ databases">
        <title>Genome public.</title>
        <authorList>
            <person name="Liu C."/>
            <person name="Sun Q."/>
        </authorList>
    </citation>
    <scope>NUCLEOTIDE SEQUENCE</scope>
    <source>
        <strain evidence="3">H8</strain>
    </source>
</reference>
<keyword evidence="4" id="KW-1185">Reference proteome</keyword>
<dbReference type="EMBL" id="JACRSU010000001">
    <property type="protein sequence ID" value="MBC8539372.1"/>
    <property type="molecule type" value="Genomic_DNA"/>
</dbReference>
<dbReference type="CDD" id="cd04647">
    <property type="entry name" value="LbH_MAT_like"/>
    <property type="match status" value="1"/>
</dbReference>
<dbReference type="RefSeq" id="WP_249310452.1">
    <property type="nucleotide sequence ID" value="NZ_JACRSU010000001.1"/>
</dbReference>
<keyword evidence="1" id="KW-0808">Transferase</keyword>
<dbReference type="Pfam" id="PF00132">
    <property type="entry name" value="Hexapep"/>
    <property type="match status" value="1"/>
</dbReference>
<dbReference type="Proteomes" id="UP000611762">
    <property type="component" value="Unassembled WGS sequence"/>
</dbReference>
<accession>A0A926HTC8</accession>
<dbReference type="GO" id="GO:0016746">
    <property type="term" value="F:acyltransferase activity"/>
    <property type="evidence" value="ECO:0007669"/>
    <property type="project" value="UniProtKB-KW"/>
</dbReference>
<proteinExistence type="predicted"/>
<dbReference type="PANTHER" id="PTHR23416">
    <property type="entry name" value="SIALIC ACID SYNTHASE-RELATED"/>
    <property type="match status" value="1"/>
</dbReference>
<evidence type="ECO:0000313" key="3">
    <source>
        <dbReference type="EMBL" id="MBC8539372.1"/>
    </source>
</evidence>
<evidence type="ECO:0000256" key="2">
    <source>
        <dbReference type="ARBA" id="ARBA00022737"/>
    </source>
</evidence>